<dbReference type="Proteomes" id="UP001254165">
    <property type="component" value="Unassembled WGS sequence"/>
</dbReference>
<evidence type="ECO:0000256" key="2">
    <source>
        <dbReference type="ARBA" id="ARBA00022630"/>
    </source>
</evidence>
<evidence type="ECO:0000313" key="6">
    <source>
        <dbReference type="EMBL" id="MDT8899034.1"/>
    </source>
</evidence>
<proteinExistence type="predicted"/>
<dbReference type="InterPro" id="IPR003953">
    <property type="entry name" value="FAD-dep_OxRdtase_2_FAD-bd"/>
</dbReference>
<dbReference type="RefSeq" id="WP_315625714.1">
    <property type="nucleotide sequence ID" value="NZ_JAUHMF010000002.1"/>
</dbReference>
<dbReference type="PANTHER" id="PTHR43400:SF10">
    <property type="entry name" value="3-OXOSTEROID 1-DEHYDROGENASE"/>
    <property type="match status" value="1"/>
</dbReference>
<dbReference type="PANTHER" id="PTHR43400">
    <property type="entry name" value="FUMARATE REDUCTASE"/>
    <property type="match status" value="1"/>
</dbReference>
<protein>
    <submittedName>
        <fullName evidence="6">FAD-binding protein</fullName>
    </submittedName>
</protein>
<keyword evidence="3" id="KW-0274">FAD</keyword>
<dbReference type="SUPFAM" id="SSF56425">
    <property type="entry name" value="Succinate dehydrogenase/fumarate reductase flavoprotein, catalytic domain"/>
    <property type="match status" value="1"/>
</dbReference>
<evidence type="ECO:0000256" key="1">
    <source>
        <dbReference type="ARBA" id="ARBA00001974"/>
    </source>
</evidence>
<sequence length="548" mass="59403">MNGDASKTVVVVGSGAAGMTAALAAKEAGLKPIIVESMDTIGGSSGMSGGGMWIPNNPLMLKAGVPDSYEQARLYMDTVIGDVGPASSPERREAYLREGPRMVEWLSRLGFRFFYTPGYADYYPEQPGGSVKGRCVEPDFFDLNKLGAYKNKINGALPLALHTLDASKISLSFRLFSAFLHTAYVIGIRSIGSRLIGKSLTGLGGALIGQLVYLALQRAIPIWTNSPMVELIYESGKVKGVVVEKEGKRSAIYARAVILAAGGFAHNNEMRQTYHPHPITTNWTVASPGDLGVAIQAGMAIGAATALMDEAWWGPVFIDHKGKAQFMLWERSAPFGFIVDSSGQRFMNESASYVDCGHWQYERHKQVPAIPAFLIMDSRHRKYYPFGMMLPGITPKEWFESGMMVRANSLPELAQACGIDADNLVKTAERFNRFAKTGKDLDFHRGDSAYDRVYSDPTVKPNPNLGPVERPPFYAVRVWPGDLGTKGGLLTDEWARVIREDGQPIEGLYAAGNTTASVMGRTYPGPGATLGPAMVFGMIAGRHAATLG</sequence>
<organism evidence="6 7">
    <name type="scientific">Thermanaerothrix solaris</name>
    <dbReference type="NCBI Taxonomy" id="3058434"/>
    <lineage>
        <taxon>Bacteria</taxon>
        <taxon>Bacillati</taxon>
        <taxon>Chloroflexota</taxon>
        <taxon>Anaerolineae</taxon>
        <taxon>Anaerolineales</taxon>
        <taxon>Anaerolineaceae</taxon>
        <taxon>Thermanaerothrix</taxon>
    </lineage>
</organism>
<dbReference type="Gene3D" id="3.50.50.60">
    <property type="entry name" value="FAD/NAD(P)-binding domain"/>
    <property type="match status" value="2"/>
</dbReference>
<dbReference type="EMBL" id="JAUHMF010000002">
    <property type="protein sequence ID" value="MDT8899034.1"/>
    <property type="molecule type" value="Genomic_DNA"/>
</dbReference>
<dbReference type="Pfam" id="PF00890">
    <property type="entry name" value="FAD_binding_2"/>
    <property type="match status" value="1"/>
</dbReference>
<evidence type="ECO:0000313" key="7">
    <source>
        <dbReference type="Proteomes" id="UP001254165"/>
    </source>
</evidence>
<dbReference type="Gene3D" id="3.90.700.10">
    <property type="entry name" value="Succinate dehydrogenase/fumarate reductase flavoprotein, catalytic domain"/>
    <property type="match status" value="1"/>
</dbReference>
<keyword evidence="7" id="KW-1185">Reference proteome</keyword>
<dbReference type="InterPro" id="IPR036188">
    <property type="entry name" value="FAD/NAD-bd_sf"/>
</dbReference>
<name>A0ABU3NQG4_9CHLR</name>
<reference evidence="6 7" key="1">
    <citation type="submission" date="2023-07" db="EMBL/GenBank/DDBJ databases">
        <title>Novel species of Thermanaerothrix with wide hydrolytic capabilities.</title>
        <authorList>
            <person name="Zayulina K.S."/>
            <person name="Podosokorskaya O.A."/>
            <person name="Elcheninov A.G."/>
        </authorList>
    </citation>
    <scope>NUCLEOTIDE SEQUENCE [LARGE SCALE GENOMIC DNA]</scope>
    <source>
        <strain evidence="6 7">4228-RoL</strain>
    </source>
</reference>
<keyword evidence="4" id="KW-0560">Oxidoreductase</keyword>
<dbReference type="SUPFAM" id="SSF51905">
    <property type="entry name" value="FAD/NAD(P)-binding domain"/>
    <property type="match status" value="1"/>
</dbReference>
<dbReference type="InterPro" id="IPR027477">
    <property type="entry name" value="Succ_DH/fumarate_Rdtase_cat_sf"/>
</dbReference>
<accession>A0ABU3NQG4</accession>
<comment type="cofactor">
    <cofactor evidence="1">
        <name>FAD</name>
        <dbReference type="ChEBI" id="CHEBI:57692"/>
    </cofactor>
</comment>
<evidence type="ECO:0000259" key="5">
    <source>
        <dbReference type="Pfam" id="PF00890"/>
    </source>
</evidence>
<feature type="domain" description="FAD-dependent oxidoreductase 2 FAD-binding" evidence="5">
    <location>
        <begin position="9"/>
        <end position="530"/>
    </location>
</feature>
<keyword evidence="2" id="KW-0285">Flavoprotein</keyword>
<dbReference type="InterPro" id="IPR050315">
    <property type="entry name" value="FAD-oxidoreductase_2"/>
</dbReference>
<evidence type="ECO:0000256" key="4">
    <source>
        <dbReference type="ARBA" id="ARBA00023002"/>
    </source>
</evidence>
<evidence type="ECO:0000256" key="3">
    <source>
        <dbReference type="ARBA" id="ARBA00022827"/>
    </source>
</evidence>
<comment type="caution">
    <text evidence="6">The sequence shown here is derived from an EMBL/GenBank/DDBJ whole genome shotgun (WGS) entry which is preliminary data.</text>
</comment>
<gene>
    <name evidence="6" type="ORF">QYE77_12240</name>
</gene>